<dbReference type="RefSeq" id="WP_109060586.1">
    <property type="nucleotide sequence ID" value="NZ_QETA01000001.1"/>
</dbReference>
<dbReference type="EMBL" id="QETA01000001">
    <property type="protein sequence ID" value="PWF25184.1"/>
    <property type="molecule type" value="Genomic_DNA"/>
</dbReference>
<evidence type="ECO:0000313" key="2">
    <source>
        <dbReference type="Proteomes" id="UP000245212"/>
    </source>
</evidence>
<name>A0A2V1K1P2_9BURK</name>
<dbReference type="Pfam" id="PF12318">
    <property type="entry name" value="FAD-SLDH"/>
    <property type="match status" value="1"/>
</dbReference>
<organism evidence="1 2">
    <name type="scientific">Corticimicrobacter populi</name>
    <dbReference type="NCBI Taxonomy" id="2175229"/>
    <lineage>
        <taxon>Bacteria</taxon>
        <taxon>Pseudomonadati</taxon>
        <taxon>Pseudomonadota</taxon>
        <taxon>Betaproteobacteria</taxon>
        <taxon>Burkholderiales</taxon>
        <taxon>Alcaligenaceae</taxon>
        <taxon>Corticimicrobacter</taxon>
    </lineage>
</organism>
<dbReference type="PROSITE" id="PS51318">
    <property type="entry name" value="TAT"/>
    <property type="match status" value="1"/>
</dbReference>
<comment type="caution">
    <text evidence="1">The sequence shown here is derived from an EMBL/GenBank/DDBJ whole genome shotgun (WGS) entry which is preliminary data.</text>
</comment>
<accession>A0A2V1K1P2</accession>
<dbReference type="InterPro" id="IPR024651">
    <property type="entry name" value="FAD-SLDH_ssu"/>
</dbReference>
<proteinExistence type="predicted"/>
<dbReference type="InterPro" id="IPR006311">
    <property type="entry name" value="TAT_signal"/>
</dbReference>
<evidence type="ECO:0000313" key="1">
    <source>
        <dbReference type="EMBL" id="PWF25184.1"/>
    </source>
</evidence>
<protein>
    <submittedName>
        <fullName evidence="1">Dehydrogenase</fullName>
    </submittedName>
</protein>
<gene>
    <name evidence="1" type="ORF">DD235_03260</name>
</gene>
<dbReference type="AlphaFoldDB" id="A0A2V1K1P2"/>
<keyword evidence="2" id="KW-1185">Reference proteome</keyword>
<dbReference type="Proteomes" id="UP000245212">
    <property type="component" value="Unassembled WGS sequence"/>
</dbReference>
<reference evidence="2" key="1">
    <citation type="submission" date="2018-05" db="EMBL/GenBank/DDBJ databases">
        <authorList>
            <person name="Li Y."/>
        </authorList>
    </citation>
    <scope>NUCLEOTIDE SEQUENCE [LARGE SCALE GENOMIC DNA]</scope>
    <source>
        <strain evidence="2">3d-2-2</strain>
    </source>
</reference>
<sequence length="171" mass="18929">MPHFSRRSMLLGSAALVTTAALGPWHRAVAFTAPVSVQPDPEFMVLSRLLVNHNLRDDVGARMAAHARKTFPGYVQSVADILTLAQAREAVRVEDFFDGIPEGETRDLAYWIIAAWYSGMSGATNDAEMFAYEHALTFQVTRDVVPIPSYGFTGPNRWDLDNVPLAPIPHF</sequence>